<proteinExistence type="predicted"/>
<organism evidence="1 2">
    <name type="scientific">Dactylellina haptotyla (strain CBS 200.50)</name>
    <name type="common">Nematode-trapping fungus</name>
    <name type="synonym">Monacrosporium haptotylum</name>
    <dbReference type="NCBI Taxonomy" id="1284197"/>
    <lineage>
        <taxon>Eukaryota</taxon>
        <taxon>Fungi</taxon>
        <taxon>Dikarya</taxon>
        <taxon>Ascomycota</taxon>
        <taxon>Pezizomycotina</taxon>
        <taxon>Orbiliomycetes</taxon>
        <taxon>Orbiliales</taxon>
        <taxon>Orbiliaceae</taxon>
        <taxon>Dactylellina</taxon>
    </lineage>
</organism>
<dbReference type="EMBL" id="AQGS01000522">
    <property type="protein sequence ID" value="EPS38848.1"/>
    <property type="molecule type" value="Genomic_DNA"/>
</dbReference>
<reference evidence="1 2" key="1">
    <citation type="journal article" date="2013" name="PLoS Genet.">
        <title>Genomic mechanisms accounting for the adaptation to parasitism in nematode-trapping fungi.</title>
        <authorList>
            <person name="Meerupati T."/>
            <person name="Andersson K.M."/>
            <person name="Friman E."/>
            <person name="Kumar D."/>
            <person name="Tunlid A."/>
            <person name="Ahren D."/>
        </authorList>
    </citation>
    <scope>NUCLEOTIDE SEQUENCE [LARGE SCALE GENOMIC DNA]</scope>
    <source>
        <strain evidence="1 2">CBS 200.50</strain>
    </source>
</reference>
<protein>
    <recommendedName>
        <fullName evidence="3">F-box domain-containing protein</fullName>
    </recommendedName>
</protein>
<evidence type="ECO:0008006" key="3">
    <source>
        <dbReference type="Google" id="ProtNLM"/>
    </source>
</evidence>
<reference evidence="2" key="2">
    <citation type="submission" date="2013-04" db="EMBL/GenBank/DDBJ databases">
        <title>Genomic mechanisms accounting for the adaptation to parasitism in nematode-trapping fungi.</title>
        <authorList>
            <person name="Ahren D.G."/>
        </authorList>
    </citation>
    <scope>NUCLEOTIDE SEQUENCE [LARGE SCALE GENOMIC DNA]</scope>
    <source>
        <strain evidence="2">CBS 200.50</strain>
    </source>
</reference>
<evidence type="ECO:0000313" key="2">
    <source>
        <dbReference type="Proteomes" id="UP000015100"/>
    </source>
</evidence>
<dbReference type="AlphaFoldDB" id="S8BHX2"/>
<name>S8BHX2_DACHA</name>
<accession>S8BHX2</accession>
<comment type="caution">
    <text evidence="1">The sequence shown here is derived from an EMBL/GenBank/DDBJ whole genome shotgun (WGS) entry which is preliminary data.</text>
</comment>
<dbReference type="Proteomes" id="UP000015100">
    <property type="component" value="Unassembled WGS sequence"/>
</dbReference>
<gene>
    <name evidence="1" type="ORF">H072_7361</name>
</gene>
<keyword evidence="2" id="KW-1185">Reference proteome</keyword>
<dbReference type="HOGENOM" id="CLU_1073529_0_0_1"/>
<evidence type="ECO:0000313" key="1">
    <source>
        <dbReference type="EMBL" id="EPS38848.1"/>
    </source>
</evidence>
<sequence length="270" mass="31405">MTTPYLPLELQDMILEAADWSQHPTLKRVCRYWRTRVMTRMIKRYQPLGLSDQETITRCFGTDYTTVTKDAAPFLVHKAICEFTGDLGERVQDFGSWQRFERNISYRKSLRASGYGWTEFRDDFPLVAPEAKSLMEYQDDPVFLSDDTYELPDPLPYPIRLGWGFPKPEVMNQGRTRACSFAASCGRQPLGTHNTMKVKEFIGLFFEHYGFPMRTLRMAAGPQSRVQLRSFIQHVGLWSPESLENLPPGQREEIKFLDVRFVHKDLEISD</sequence>